<proteinExistence type="predicted"/>
<dbReference type="Pfam" id="PF02089">
    <property type="entry name" value="Palm_thioest"/>
    <property type="match status" value="1"/>
</dbReference>
<accession>A0A8J6BU42</accession>
<evidence type="ECO:0000256" key="1">
    <source>
        <dbReference type="SAM" id="MobiDB-lite"/>
    </source>
</evidence>
<dbReference type="PANTHER" id="PTHR34395:SF15">
    <property type="entry name" value="OS09G0292400 PROTEIN"/>
    <property type="match status" value="1"/>
</dbReference>
<feature type="region of interest" description="Disordered" evidence="1">
    <location>
        <begin position="144"/>
        <end position="174"/>
    </location>
</feature>
<reference evidence="2" key="1">
    <citation type="journal article" date="2021" name="bioRxiv">
        <title>Whole Genome Assembly and Annotation of Northern Wild Rice, Zizania palustris L., Supports a Whole Genome Duplication in the Zizania Genus.</title>
        <authorList>
            <person name="Haas M."/>
            <person name="Kono T."/>
            <person name="Macchietto M."/>
            <person name="Millas R."/>
            <person name="McGilp L."/>
            <person name="Shao M."/>
            <person name="Duquette J."/>
            <person name="Hirsch C.N."/>
            <person name="Kimball J."/>
        </authorList>
    </citation>
    <scope>NUCLEOTIDE SEQUENCE</scope>
    <source>
        <tissue evidence="2">Fresh leaf tissue</tissue>
    </source>
</reference>
<dbReference type="EMBL" id="JAAALK010000080">
    <property type="protein sequence ID" value="KAG8095533.1"/>
    <property type="molecule type" value="Genomic_DNA"/>
</dbReference>
<dbReference type="PANTHER" id="PTHR34395">
    <property type="entry name" value="OS11G0427500 PROTEIN"/>
    <property type="match status" value="1"/>
</dbReference>
<protein>
    <submittedName>
        <fullName evidence="2">Uncharacterized protein</fullName>
    </submittedName>
</protein>
<dbReference type="AlphaFoldDB" id="A0A8J6BU42"/>
<dbReference type="EMBL" id="JAAALK010000080">
    <property type="protein sequence ID" value="KAG8095534.1"/>
    <property type="molecule type" value="Genomic_DNA"/>
</dbReference>
<comment type="caution">
    <text evidence="2">The sequence shown here is derived from an EMBL/GenBank/DDBJ whole genome shotgun (WGS) entry which is preliminary data.</text>
</comment>
<sequence>MYPPIRAATAAASPHGVCSEFRFTLTAATPALLSVASAVPFIVLHGIEDQCGNSGIASFTEMLGEWFGSKGYCIEVGKGSWDSWLMPLQEQADTVCKKVKKMKELHKGYNIVGLSQVKNFISIGGPHAGTTSVPLCGAYTLKRRRGRAGGGGGDARRSPSPARSDAVPQQSRRSKAASASFSYFVTRSSVPSADDGGELHNRLLHREIQAMLIFLVLFVVKNGELDGNCTFVSSMHLVTFTMLGSGSPRFAMLMSQAVRMKKSPKVTATRGHTAEETYNFTSTQLPHHPVMTQLDNTTDIGDTEATFPDVEETFAYQVQDNVGARVDSLEEVENVESNEHMVERSVGIRNNKVEKGPKRQKKGSNIEGLLEKYIDMRSKQAEDEAVELAKEKEAAQGNDFSIKNCISVVNSMELTKEEKSRAYYVFKDVDNREIFLSACEGDRETALIWLKNEMT</sequence>
<name>A0A8J6BU42_ZIZPA</name>
<evidence type="ECO:0000313" key="3">
    <source>
        <dbReference type="Proteomes" id="UP000729402"/>
    </source>
</evidence>
<organism evidence="2 3">
    <name type="scientific">Zizania palustris</name>
    <name type="common">Northern wild rice</name>
    <dbReference type="NCBI Taxonomy" id="103762"/>
    <lineage>
        <taxon>Eukaryota</taxon>
        <taxon>Viridiplantae</taxon>
        <taxon>Streptophyta</taxon>
        <taxon>Embryophyta</taxon>
        <taxon>Tracheophyta</taxon>
        <taxon>Spermatophyta</taxon>
        <taxon>Magnoliopsida</taxon>
        <taxon>Liliopsida</taxon>
        <taxon>Poales</taxon>
        <taxon>Poaceae</taxon>
        <taxon>BOP clade</taxon>
        <taxon>Oryzoideae</taxon>
        <taxon>Oryzeae</taxon>
        <taxon>Zizaniinae</taxon>
        <taxon>Zizania</taxon>
    </lineage>
</organism>
<keyword evidence="3" id="KW-1185">Reference proteome</keyword>
<reference evidence="2" key="2">
    <citation type="submission" date="2021-02" db="EMBL/GenBank/DDBJ databases">
        <authorList>
            <person name="Kimball J.A."/>
            <person name="Haas M.W."/>
            <person name="Macchietto M."/>
            <person name="Kono T."/>
            <person name="Duquette J."/>
            <person name="Shao M."/>
        </authorList>
    </citation>
    <scope>NUCLEOTIDE SEQUENCE</scope>
    <source>
        <tissue evidence="2">Fresh leaf tissue</tissue>
    </source>
</reference>
<dbReference type="OrthoDB" id="689209at2759"/>
<evidence type="ECO:0000313" key="2">
    <source>
        <dbReference type="EMBL" id="KAG8095534.1"/>
    </source>
</evidence>
<gene>
    <name evidence="2" type="ORF">GUJ93_ZPchr0012g19605</name>
</gene>
<dbReference type="Proteomes" id="UP000729402">
    <property type="component" value="Unassembled WGS sequence"/>
</dbReference>